<reference evidence="1 2" key="1">
    <citation type="journal article" date="2023" name="Plants (Basel)">
        <title>Bridging the Gap: Combining Genomics and Transcriptomics Approaches to Understand Stylosanthes scabra, an Orphan Legume from the Brazilian Caatinga.</title>
        <authorList>
            <person name="Ferreira-Neto J.R.C."/>
            <person name="da Silva M.D."/>
            <person name="Binneck E."/>
            <person name="de Melo N.F."/>
            <person name="da Silva R.H."/>
            <person name="de Melo A.L.T.M."/>
            <person name="Pandolfi V."/>
            <person name="Bustamante F.O."/>
            <person name="Brasileiro-Vidal A.C."/>
            <person name="Benko-Iseppon A.M."/>
        </authorList>
    </citation>
    <scope>NUCLEOTIDE SEQUENCE [LARGE SCALE GENOMIC DNA]</scope>
    <source>
        <tissue evidence="1">Leaves</tissue>
    </source>
</reference>
<dbReference type="Proteomes" id="UP001341840">
    <property type="component" value="Unassembled WGS sequence"/>
</dbReference>
<sequence>MRVAKAASHLAPPGGIASIGGAVEKSNCKGTYLRLGALEENVALLSARSLAADAYLLQLLHASQRNYTGQKRINVVPMQDIQAQTQNQGSPSVHMQALGDGGTSVQQNFVAQDGMETPVLFTHNLPARDKGKGIVETGEEASPHLDMVSPYSPETDGGHIIDRALSNRRKVFGCSNLEPQQLMDPE</sequence>
<gene>
    <name evidence="1" type="ORF">PIB30_066348</name>
</gene>
<organism evidence="1 2">
    <name type="scientific">Stylosanthes scabra</name>
    <dbReference type="NCBI Taxonomy" id="79078"/>
    <lineage>
        <taxon>Eukaryota</taxon>
        <taxon>Viridiplantae</taxon>
        <taxon>Streptophyta</taxon>
        <taxon>Embryophyta</taxon>
        <taxon>Tracheophyta</taxon>
        <taxon>Spermatophyta</taxon>
        <taxon>Magnoliopsida</taxon>
        <taxon>eudicotyledons</taxon>
        <taxon>Gunneridae</taxon>
        <taxon>Pentapetalae</taxon>
        <taxon>rosids</taxon>
        <taxon>fabids</taxon>
        <taxon>Fabales</taxon>
        <taxon>Fabaceae</taxon>
        <taxon>Papilionoideae</taxon>
        <taxon>50 kb inversion clade</taxon>
        <taxon>dalbergioids sensu lato</taxon>
        <taxon>Dalbergieae</taxon>
        <taxon>Pterocarpus clade</taxon>
        <taxon>Stylosanthes</taxon>
    </lineage>
</organism>
<dbReference type="EMBL" id="JASCZI010121504">
    <property type="protein sequence ID" value="MED6162013.1"/>
    <property type="molecule type" value="Genomic_DNA"/>
</dbReference>
<keyword evidence="2" id="KW-1185">Reference proteome</keyword>
<evidence type="ECO:0000313" key="2">
    <source>
        <dbReference type="Proteomes" id="UP001341840"/>
    </source>
</evidence>
<evidence type="ECO:0000313" key="1">
    <source>
        <dbReference type="EMBL" id="MED6162013.1"/>
    </source>
</evidence>
<protein>
    <submittedName>
        <fullName evidence="1">Uncharacterized protein</fullName>
    </submittedName>
</protein>
<name>A0ABU6UQ63_9FABA</name>
<comment type="caution">
    <text evidence="1">The sequence shown here is derived from an EMBL/GenBank/DDBJ whole genome shotgun (WGS) entry which is preliminary data.</text>
</comment>
<proteinExistence type="predicted"/>
<accession>A0ABU6UQ63</accession>